<dbReference type="Proteomes" id="UP000076871">
    <property type="component" value="Unassembled WGS sequence"/>
</dbReference>
<gene>
    <name evidence="1" type="ORF">LAESUDRAFT_710303</name>
</gene>
<keyword evidence="2" id="KW-1185">Reference proteome</keyword>
<protein>
    <submittedName>
        <fullName evidence="1">Uncharacterized protein</fullName>
    </submittedName>
</protein>
<dbReference type="EMBL" id="KV427605">
    <property type="protein sequence ID" value="KZT13286.1"/>
    <property type="molecule type" value="Genomic_DNA"/>
</dbReference>
<organism evidence="1 2">
    <name type="scientific">Laetiporus sulphureus 93-53</name>
    <dbReference type="NCBI Taxonomy" id="1314785"/>
    <lineage>
        <taxon>Eukaryota</taxon>
        <taxon>Fungi</taxon>
        <taxon>Dikarya</taxon>
        <taxon>Basidiomycota</taxon>
        <taxon>Agaricomycotina</taxon>
        <taxon>Agaricomycetes</taxon>
        <taxon>Polyporales</taxon>
        <taxon>Laetiporus</taxon>
    </lineage>
</organism>
<name>A0A165IMJ1_9APHY</name>
<evidence type="ECO:0000313" key="1">
    <source>
        <dbReference type="EMBL" id="KZT13286.1"/>
    </source>
</evidence>
<dbReference type="RefSeq" id="XP_040770796.1">
    <property type="nucleotide sequence ID" value="XM_040906755.1"/>
</dbReference>
<dbReference type="GeneID" id="63823784"/>
<dbReference type="AlphaFoldDB" id="A0A165IMJ1"/>
<reference evidence="1 2" key="1">
    <citation type="journal article" date="2016" name="Mol. Biol. Evol.">
        <title>Comparative Genomics of Early-Diverging Mushroom-Forming Fungi Provides Insights into the Origins of Lignocellulose Decay Capabilities.</title>
        <authorList>
            <person name="Nagy L.G."/>
            <person name="Riley R."/>
            <person name="Tritt A."/>
            <person name="Adam C."/>
            <person name="Daum C."/>
            <person name="Floudas D."/>
            <person name="Sun H."/>
            <person name="Yadav J.S."/>
            <person name="Pangilinan J."/>
            <person name="Larsson K.H."/>
            <person name="Matsuura K."/>
            <person name="Barry K."/>
            <person name="Labutti K."/>
            <person name="Kuo R."/>
            <person name="Ohm R.A."/>
            <person name="Bhattacharya S.S."/>
            <person name="Shirouzu T."/>
            <person name="Yoshinaga Y."/>
            <person name="Martin F.M."/>
            <person name="Grigoriev I.V."/>
            <person name="Hibbett D.S."/>
        </authorList>
    </citation>
    <scope>NUCLEOTIDE SEQUENCE [LARGE SCALE GENOMIC DNA]</scope>
    <source>
        <strain evidence="1 2">93-53</strain>
    </source>
</reference>
<sequence length="178" mass="19885">MRLYEIQSNVAHPIREAHRLNVIPPYYFLDLPKSRIRLIFCDKPAKRDAYANIVQMVDDFCFATLRIKKARKYAFTAVILSHSEISHVSETPMEPPHMLVKLTLPSSSGIATAIPAHVYLSGSIPEARIDTTSIFWKDAEEIAEHEISAMREVIMLPPGILASCAHGGLLPTDAVHVL</sequence>
<dbReference type="InParanoid" id="A0A165IMJ1"/>
<proteinExistence type="predicted"/>
<accession>A0A165IMJ1</accession>
<evidence type="ECO:0000313" key="2">
    <source>
        <dbReference type="Proteomes" id="UP000076871"/>
    </source>
</evidence>
<dbReference type="OrthoDB" id="2783023at2759"/>